<feature type="region of interest" description="Disordered" evidence="1">
    <location>
        <begin position="284"/>
        <end position="382"/>
    </location>
</feature>
<dbReference type="PIR" id="T29681">
    <property type="entry name" value="T29681"/>
</dbReference>
<proteinExistence type="evidence at protein level"/>
<dbReference type="SMR" id="Q22935"/>
<dbReference type="FunCoup" id="Q22935">
    <property type="interactions" value="98"/>
</dbReference>
<dbReference type="WormBase" id="C50E3.12">
    <property type="protein sequence ID" value="CE08905"/>
    <property type="gene ID" value="WBGene00016823"/>
</dbReference>
<dbReference type="CTD" id="183663"/>
<dbReference type="InParanoid" id="Q22935"/>
<reference evidence="2 3" key="1">
    <citation type="journal article" date="1998" name="Science">
        <title>Genome sequence of the nematode C. elegans: a platform for investigating biology.</title>
        <authorList>
            <consortium name="The C. elegans sequencing consortium"/>
            <person name="Sulson J.E."/>
            <person name="Waterston R."/>
        </authorList>
    </citation>
    <scope>NUCLEOTIDE SEQUENCE [LARGE SCALE GENOMIC DNA]</scope>
    <source>
        <strain evidence="2 3">Bristol N2</strain>
    </source>
</reference>
<evidence type="ECO:0000313" key="3">
    <source>
        <dbReference type="Proteomes" id="UP000001940"/>
    </source>
</evidence>
<dbReference type="PaxDb" id="6239-C50E3.12"/>
<dbReference type="IntAct" id="Q22935">
    <property type="interactions" value="2"/>
</dbReference>
<evidence type="ECO:0000256" key="1">
    <source>
        <dbReference type="SAM" id="MobiDB-lite"/>
    </source>
</evidence>
<evidence type="ECO:0000313" key="2">
    <source>
        <dbReference type="EMBL" id="CCD67749.1"/>
    </source>
</evidence>
<evidence type="ECO:0000313" key="4">
    <source>
        <dbReference type="WormBase" id="C50E3.12"/>
    </source>
</evidence>
<feature type="region of interest" description="Disordered" evidence="1">
    <location>
        <begin position="1"/>
        <end position="117"/>
    </location>
</feature>
<accession>Q22935</accession>
<sequence>MNVSGESAADIEEKTNGEPTQGKEQEQDEPAEEQSGRQSNAEDGSEEPNVGGSEHLREQLVDRPVATGGPQLNVDDLQDLDETLDVRRHAAQPTLPQVANGQPERQNVEQPRGGENPYEHRLLNQVEIDVYTQGQQSMIDSNEEHQRAEQNKINQANLLIEKCEQSNQLMQRQTEEVQRGDYPAPPGSQERNETQGRFNQRLLEISPRSRRLRENLVTSYNTENEARTEFNQNLRDQANPTFGNVGRMLLALNESNRQRSDERTRISRDLQQIEQEVREIAAPQAVANQRYRRANAPDNLRRDQPSPAEDPEGLGALMTPDEGENLEENSSDNYEDEEDDEYADDHQEGPSNRGYKRPRRDSDGDDSGSYATKRPYDYLSKL</sequence>
<gene>
    <name evidence="2 4" type="ORF">C50E3.12</name>
    <name evidence="2" type="ORF">CELE_C50E3.12</name>
</gene>
<dbReference type="KEGG" id="cel:CELE_C50E3.12"/>
<dbReference type="HOGENOM" id="CLU_724092_0_0_1"/>
<dbReference type="STRING" id="6239.C50E3.12.1"/>
<dbReference type="AGR" id="WB:WBGene00016823"/>
<keyword evidence="5" id="KW-1267">Proteomics identification</keyword>
<dbReference type="AlphaFoldDB" id="Q22935"/>
<keyword evidence="3" id="KW-1185">Reference proteome</keyword>
<dbReference type="EMBL" id="BX284605">
    <property type="protein sequence ID" value="CCD67749.1"/>
    <property type="molecule type" value="Genomic_DNA"/>
</dbReference>
<dbReference type="RefSeq" id="NP_504968.1">
    <property type="nucleotide sequence ID" value="NM_072567.4"/>
</dbReference>
<dbReference type="PeptideAtlas" id="Q22935"/>
<dbReference type="PhylomeDB" id="Q22935"/>
<name>Q22935_CAEEL</name>
<dbReference type="Bgee" id="WBGene00016823">
    <property type="expression patterns" value="Expressed in germ line (C elegans) and 3 other cell types or tissues"/>
</dbReference>
<protein>
    <submittedName>
        <fullName evidence="2">Uncharacterized protein</fullName>
    </submittedName>
</protein>
<feature type="region of interest" description="Disordered" evidence="1">
    <location>
        <begin position="169"/>
        <end position="197"/>
    </location>
</feature>
<feature type="compositionally biased region" description="Polar residues" evidence="1">
    <location>
        <begin position="94"/>
        <end position="109"/>
    </location>
</feature>
<feature type="compositionally biased region" description="Basic and acidic residues" evidence="1">
    <location>
        <begin position="11"/>
        <end position="25"/>
    </location>
</feature>
<feature type="compositionally biased region" description="Acidic residues" evidence="1">
    <location>
        <begin position="321"/>
        <end position="343"/>
    </location>
</feature>
<organism evidence="2 3">
    <name type="scientific">Caenorhabditis elegans</name>
    <dbReference type="NCBI Taxonomy" id="6239"/>
    <lineage>
        <taxon>Eukaryota</taxon>
        <taxon>Metazoa</taxon>
        <taxon>Ecdysozoa</taxon>
        <taxon>Nematoda</taxon>
        <taxon>Chromadorea</taxon>
        <taxon>Rhabditida</taxon>
        <taxon>Rhabditina</taxon>
        <taxon>Rhabditomorpha</taxon>
        <taxon>Rhabditoidea</taxon>
        <taxon>Rhabditidae</taxon>
        <taxon>Peloderinae</taxon>
        <taxon>Caenorhabditis</taxon>
    </lineage>
</organism>
<dbReference type="UCSC" id="C50E3.12">
    <property type="organism name" value="c. elegans"/>
</dbReference>
<evidence type="ECO:0007829" key="5">
    <source>
        <dbReference type="PeptideAtlas" id="Q22935"/>
    </source>
</evidence>
<dbReference type="Proteomes" id="UP000001940">
    <property type="component" value="Chromosome V"/>
</dbReference>
<dbReference type="GeneID" id="183663"/>